<feature type="region of interest" description="Disordered" evidence="18">
    <location>
        <begin position="1"/>
        <end position="29"/>
    </location>
</feature>
<evidence type="ECO:0000256" key="11">
    <source>
        <dbReference type="ARBA" id="ARBA00022839"/>
    </source>
</evidence>
<dbReference type="SUPFAM" id="SSF56300">
    <property type="entry name" value="Metallo-dependent phosphatases"/>
    <property type="match status" value="1"/>
</dbReference>
<dbReference type="GO" id="GO:0042138">
    <property type="term" value="P:meiotic DNA double-strand break formation"/>
    <property type="evidence" value="ECO:0007669"/>
    <property type="project" value="TreeGrafter"/>
</dbReference>
<dbReference type="GO" id="GO:0000724">
    <property type="term" value="P:double-strand break repair via homologous recombination"/>
    <property type="evidence" value="ECO:0007669"/>
    <property type="project" value="TreeGrafter"/>
</dbReference>
<dbReference type="GO" id="GO:0007095">
    <property type="term" value="P:mitotic G2 DNA damage checkpoint signaling"/>
    <property type="evidence" value="ECO:0007669"/>
    <property type="project" value="TreeGrafter"/>
</dbReference>
<dbReference type="InterPro" id="IPR007281">
    <property type="entry name" value="Mre11_DNA-bd"/>
</dbReference>
<protein>
    <recommendedName>
        <fullName evidence="16">Double-strand break repair protein</fullName>
    </recommendedName>
</protein>
<dbReference type="Pfam" id="PF00149">
    <property type="entry name" value="Metallophos"/>
    <property type="match status" value="1"/>
</dbReference>
<evidence type="ECO:0000313" key="20">
    <source>
        <dbReference type="EMBL" id="CAD7258858.1"/>
    </source>
</evidence>
<keyword evidence="10 16" id="KW-0378">Hydrolase</keyword>
<evidence type="ECO:0000256" key="18">
    <source>
        <dbReference type="SAM" id="MobiDB-lite"/>
    </source>
</evidence>
<evidence type="ECO:0000256" key="13">
    <source>
        <dbReference type="ARBA" id="ARBA00023211"/>
    </source>
</evidence>
<feature type="active site" description="Proton donor" evidence="17">
    <location>
        <position position="139"/>
    </location>
</feature>
<keyword evidence="15 16" id="KW-0469">Meiosis</keyword>
<evidence type="ECO:0000259" key="19">
    <source>
        <dbReference type="SMART" id="SM01347"/>
    </source>
</evidence>
<comment type="subcellular location">
    <subcellularLocation>
        <location evidence="3">Chromosome</location>
    </subcellularLocation>
    <subcellularLocation>
        <location evidence="2 16">Nucleus</location>
    </subcellularLocation>
</comment>
<feature type="compositionally biased region" description="Low complexity" evidence="18">
    <location>
        <begin position="578"/>
        <end position="603"/>
    </location>
</feature>
<accession>A0A7R9AS02</accession>
<keyword evidence="9 16" id="KW-0227">DNA damage</keyword>
<dbReference type="GO" id="GO:0000723">
    <property type="term" value="P:telomere maintenance"/>
    <property type="evidence" value="ECO:0007669"/>
    <property type="project" value="TreeGrafter"/>
</dbReference>
<dbReference type="GO" id="GO:0030870">
    <property type="term" value="C:Mre11 complex"/>
    <property type="evidence" value="ECO:0007669"/>
    <property type="project" value="UniProtKB-UniRule"/>
</dbReference>
<evidence type="ECO:0000256" key="4">
    <source>
        <dbReference type="ARBA" id="ARBA00009028"/>
    </source>
</evidence>
<evidence type="ECO:0000256" key="7">
    <source>
        <dbReference type="ARBA" id="ARBA00022723"/>
    </source>
</evidence>
<evidence type="ECO:0000256" key="5">
    <source>
        <dbReference type="ARBA" id="ARBA00022454"/>
    </source>
</evidence>
<evidence type="ECO:0000256" key="1">
    <source>
        <dbReference type="ARBA" id="ARBA00001936"/>
    </source>
</evidence>
<evidence type="ECO:0000256" key="9">
    <source>
        <dbReference type="ARBA" id="ARBA00022763"/>
    </source>
</evidence>
<dbReference type="GO" id="GO:0035861">
    <property type="term" value="C:site of double-strand break"/>
    <property type="evidence" value="ECO:0007669"/>
    <property type="project" value="TreeGrafter"/>
</dbReference>
<keyword evidence="13 16" id="KW-0464">Manganese</keyword>
<dbReference type="PIRSF" id="PIRSF000882">
    <property type="entry name" value="DSB_repair_MRE11"/>
    <property type="match status" value="1"/>
</dbReference>
<evidence type="ECO:0000256" key="10">
    <source>
        <dbReference type="ARBA" id="ARBA00022801"/>
    </source>
</evidence>
<keyword evidence="12 16" id="KW-0234">DNA repair</keyword>
<dbReference type="GO" id="GO:0030145">
    <property type="term" value="F:manganese ion binding"/>
    <property type="evidence" value="ECO:0007669"/>
    <property type="project" value="UniProtKB-UniRule"/>
</dbReference>
<dbReference type="EMBL" id="OC000992">
    <property type="protein sequence ID" value="CAD7258858.1"/>
    <property type="molecule type" value="Genomic_DNA"/>
</dbReference>
<dbReference type="PANTHER" id="PTHR10139:SF1">
    <property type="entry name" value="DOUBLE-STRAND BREAK REPAIR PROTEIN MRE11"/>
    <property type="match status" value="1"/>
</dbReference>
<name>A0A7R9AS02_TIMSH</name>
<keyword evidence="6 16" id="KW-0540">Nuclease</keyword>
<keyword evidence="11 16" id="KW-0269">Exonuclease</keyword>
<keyword evidence="7" id="KW-0479">Metal-binding</keyword>
<dbReference type="InterPro" id="IPR004843">
    <property type="entry name" value="Calcineurin-like_PHP"/>
</dbReference>
<comment type="function">
    <text evidence="16">Core component of the MRN complex, which plays a central role in double-strand break (DSB) repair, DNA recombination, maintenance of telomere integrity and meiosis. The MRN complex is involved in the repair of DNA double-strand breaks (DSBs) via homologous recombination (HR), an error-free mechanism which primarily occurs during S and G2 phases. The complex (1) mediates the end resection of damaged DNA, which generates proper single-stranded DNA, a key initial steps in HR, and is (2) required for the recruitment of other repair factors and efficient activation of ATM and ATR upon DNA damage. Within the MRN complex, MRE11 possesses both single-strand endonuclease activity and double-strand-specific 3'-5' exonuclease activity. MRE11 first endonucleolytically cleaves the 5' strand at DNA DSB ends to prevent non-homologous end joining (NHEJ) and licence HR. It then generates a single-stranded DNA gap via 3' to 5' exonucleolytic degradation, which is required for single-strand invasion and recombination.</text>
</comment>
<comment type="cofactor">
    <cofactor evidence="1 16">
        <name>Mn(2+)</name>
        <dbReference type="ChEBI" id="CHEBI:29035"/>
    </cofactor>
</comment>
<keyword evidence="8 16" id="KW-0255">Endonuclease</keyword>
<feature type="compositionally biased region" description="Polar residues" evidence="18">
    <location>
        <begin position="19"/>
        <end position="29"/>
    </location>
</feature>
<dbReference type="Gene3D" id="3.60.21.10">
    <property type="match status" value="1"/>
</dbReference>
<dbReference type="GO" id="GO:0000014">
    <property type="term" value="F:single-stranded DNA endodeoxyribonuclease activity"/>
    <property type="evidence" value="ECO:0007669"/>
    <property type="project" value="TreeGrafter"/>
</dbReference>
<dbReference type="PANTHER" id="PTHR10139">
    <property type="entry name" value="DOUBLE-STRAND BREAK REPAIR PROTEIN MRE11"/>
    <property type="match status" value="1"/>
</dbReference>
<keyword evidence="5" id="KW-0158">Chromosome</keyword>
<evidence type="ECO:0000256" key="14">
    <source>
        <dbReference type="ARBA" id="ARBA00023242"/>
    </source>
</evidence>
<dbReference type="GO" id="GO:0031573">
    <property type="term" value="P:mitotic intra-S DNA damage checkpoint signaling"/>
    <property type="evidence" value="ECO:0007669"/>
    <property type="project" value="TreeGrafter"/>
</dbReference>
<sequence>MLNLDEVSPHLRGGRVENHSSSPDGDTTSTLANYATEVGSGGADDSFNTFEEILRIAVERKVDFILLGGDLFHDHRPSQTCLFRCMSLIRQYCMGDRPVSVEFLSDQSVNFQHCKNPVVNYEDPNLNISIPIFSINGNHDDCSAMEVSAMDVLASTGLVNYFAKWDDFQKVDVSPLLIQKGKTRLAIFGLSYMKDERLSRLFRNGKVQLFRPKEDKESWFNLMVLHQNRADHGVYTYIPEEALDDFLDLVMWGHEHECRISPEWNPSQSFYVTQPGSSVATSLSKGETAEKHVGLLQVHKKEFKLEAIKLQTVEQYVAAHVEKLIEQSRSQLTGHKLQPKEPLIRIRVEYKEEWQIFNNSIFGQQFINRVANFKDIILLRLEYSTEKKKKFDDGLDMGVMEFILRQEDMQSSEGTSVEKVVEKYFENTEEDRQLKVHSVKGLGAAVQKLLDYGDERALDNLVDHQIKKLKGHLFKNVTESLNTVVDEIERFRVERMNKAEEEAKEDREFLDRDAEKRGTGISQMETTDIKNDDFSSDDDDDSVYLNSTMTNRTRGGRGARGARGVRGKGAAPKETSNSPGHSRGGASPRRARGARASSRAATSLSPFLSKLMPTYLL</sequence>
<evidence type="ECO:0000256" key="16">
    <source>
        <dbReference type="PIRNR" id="PIRNR000882"/>
    </source>
</evidence>
<evidence type="ECO:0000256" key="6">
    <source>
        <dbReference type="ARBA" id="ARBA00022722"/>
    </source>
</evidence>
<dbReference type="InterPro" id="IPR003701">
    <property type="entry name" value="Mre11"/>
</dbReference>
<evidence type="ECO:0000256" key="8">
    <source>
        <dbReference type="ARBA" id="ARBA00022759"/>
    </source>
</evidence>
<comment type="similarity">
    <text evidence="4 16">Belongs to the MRE11/RAD32 family.</text>
</comment>
<gene>
    <name evidence="20" type="ORF">TSIB3V08_LOCUS3079</name>
</gene>
<evidence type="ECO:0000256" key="3">
    <source>
        <dbReference type="ARBA" id="ARBA00004286"/>
    </source>
</evidence>
<dbReference type="GO" id="GO:0006303">
    <property type="term" value="P:double-strand break repair via nonhomologous end joining"/>
    <property type="evidence" value="ECO:0007669"/>
    <property type="project" value="TreeGrafter"/>
</dbReference>
<dbReference type="GO" id="GO:0008296">
    <property type="term" value="F:3'-5'-DNA exonuclease activity"/>
    <property type="evidence" value="ECO:0007669"/>
    <property type="project" value="InterPro"/>
</dbReference>
<proteinExistence type="inferred from homology"/>
<dbReference type="Pfam" id="PF04152">
    <property type="entry name" value="Mre11_DNA_bind"/>
    <property type="match status" value="1"/>
</dbReference>
<reference evidence="20" key="1">
    <citation type="submission" date="2020-11" db="EMBL/GenBank/DDBJ databases">
        <authorList>
            <person name="Tran Van P."/>
        </authorList>
    </citation>
    <scope>NUCLEOTIDE SEQUENCE</scope>
</reference>
<dbReference type="AlphaFoldDB" id="A0A7R9AS02"/>
<organism evidence="20">
    <name type="scientific">Timema shepardi</name>
    <name type="common">Walking stick</name>
    <dbReference type="NCBI Taxonomy" id="629360"/>
    <lineage>
        <taxon>Eukaryota</taxon>
        <taxon>Metazoa</taxon>
        <taxon>Ecdysozoa</taxon>
        <taxon>Arthropoda</taxon>
        <taxon>Hexapoda</taxon>
        <taxon>Insecta</taxon>
        <taxon>Pterygota</taxon>
        <taxon>Neoptera</taxon>
        <taxon>Polyneoptera</taxon>
        <taxon>Phasmatodea</taxon>
        <taxon>Timematodea</taxon>
        <taxon>Timematoidea</taxon>
        <taxon>Timematidae</taxon>
        <taxon>Timema</taxon>
    </lineage>
</organism>
<evidence type="ECO:0000256" key="2">
    <source>
        <dbReference type="ARBA" id="ARBA00004123"/>
    </source>
</evidence>
<dbReference type="GO" id="GO:0097552">
    <property type="term" value="P:mitochondrial double-strand break repair via homologous recombination"/>
    <property type="evidence" value="ECO:0007669"/>
    <property type="project" value="TreeGrafter"/>
</dbReference>
<feature type="region of interest" description="Disordered" evidence="18">
    <location>
        <begin position="499"/>
        <end position="605"/>
    </location>
</feature>
<evidence type="ECO:0000256" key="12">
    <source>
        <dbReference type="ARBA" id="ARBA00023204"/>
    </source>
</evidence>
<dbReference type="SMART" id="SM01347">
    <property type="entry name" value="Mre11_DNA_bind"/>
    <property type="match status" value="1"/>
</dbReference>
<evidence type="ECO:0000256" key="15">
    <source>
        <dbReference type="ARBA" id="ARBA00023254"/>
    </source>
</evidence>
<dbReference type="CDD" id="cd00840">
    <property type="entry name" value="MPP_Mre11_N"/>
    <property type="match status" value="1"/>
</dbReference>
<keyword evidence="14 16" id="KW-0539">Nucleus</keyword>
<dbReference type="InterPro" id="IPR029052">
    <property type="entry name" value="Metallo-depent_PP-like"/>
</dbReference>
<feature type="compositionally biased region" description="Basic and acidic residues" evidence="18">
    <location>
        <begin position="499"/>
        <end position="518"/>
    </location>
</feature>
<feature type="domain" description="Mre11 DNA-binding" evidence="19">
    <location>
        <begin position="303"/>
        <end position="449"/>
    </location>
</feature>
<dbReference type="FunFam" id="3.60.21.10:FF:000011">
    <property type="entry name" value="Double-strand break repair protein"/>
    <property type="match status" value="1"/>
</dbReference>
<evidence type="ECO:0000256" key="17">
    <source>
        <dbReference type="PIRSR" id="PIRSR000882-1"/>
    </source>
</evidence>
<dbReference type="InterPro" id="IPR041796">
    <property type="entry name" value="Mre11_N"/>
</dbReference>